<evidence type="ECO:0000313" key="8">
    <source>
        <dbReference type="EMBL" id="CAD1836283.1"/>
    </source>
</evidence>
<dbReference type="InterPro" id="IPR016177">
    <property type="entry name" value="DNA-bd_dom_sf"/>
</dbReference>
<dbReference type="GO" id="GO:0003677">
    <property type="term" value="F:DNA binding"/>
    <property type="evidence" value="ECO:0007669"/>
    <property type="project" value="UniProtKB-KW"/>
</dbReference>
<dbReference type="InterPro" id="IPR038945">
    <property type="entry name" value="MBD13-like"/>
</dbReference>
<feature type="compositionally biased region" description="Polar residues" evidence="6">
    <location>
        <begin position="183"/>
        <end position="207"/>
    </location>
</feature>
<dbReference type="PANTHER" id="PTHR34067">
    <property type="entry name" value="OS04G0193200 PROTEIN"/>
    <property type="match status" value="1"/>
</dbReference>
<keyword evidence="3" id="KW-0238">DNA-binding</keyword>
<evidence type="ECO:0000256" key="5">
    <source>
        <dbReference type="ARBA" id="ARBA00023242"/>
    </source>
</evidence>
<reference evidence="8" key="1">
    <citation type="submission" date="2020-07" db="EMBL/GenBank/DDBJ databases">
        <authorList>
            <person name="Lin J."/>
        </authorList>
    </citation>
    <scope>NUCLEOTIDE SEQUENCE</scope>
</reference>
<feature type="domain" description="MBD" evidence="7">
    <location>
        <begin position="18"/>
        <end position="99"/>
    </location>
</feature>
<comment type="subcellular location">
    <subcellularLocation>
        <location evidence="1">Nucleus</location>
    </subcellularLocation>
</comment>
<keyword evidence="5" id="KW-0539">Nucleus</keyword>
<proteinExistence type="predicted"/>
<dbReference type="InterPro" id="IPR001739">
    <property type="entry name" value="Methyl_CpG_DNA-bd"/>
</dbReference>
<feature type="compositionally biased region" description="Acidic residues" evidence="6">
    <location>
        <begin position="45"/>
        <end position="55"/>
    </location>
</feature>
<keyword evidence="4" id="KW-0804">Transcription</keyword>
<feature type="compositionally biased region" description="Low complexity" evidence="6">
    <location>
        <begin position="33"/>
        <end position="43"/>
    </location>
</feature>
<feature type="compositionally biased region" description="Basic and acidic residues" evidence="6">
    <location>
        <begin position="1"/>
        <end position="27"/>
    </location>
</feature>
<feature type="compositionally biased region" description="Polar residues" evidence="6">
    <location>
        <begin position="691"/>
        <end position="704"/>
    </location>
</feature>
<feature type="compositionally biased region" description="Basic and acidic residues" evidence="6">
    <location>
        <begin position="414"/>
        <end position="429"/>
    </location>
</feature>
<evidence type="ECO:0000256" key="6">
    <source>
        <dbReference type="SAM" id="MobiDB-lite"/>
    </source>
</evidence>
<feature type="compositionally biased region" description="Basic and acidic residues" evidence="6">
    <location>
        <begin position="137"/>
        <end position="157"/>
    </location>
</feature>
<feature type="region of interest" description="Disordered" evidence="6">
    <location>
        <begin position="414"/>
        <end position="445"/>
    </location>
</feature>
<dbReference type="AlphaFoldDB" id="A0A6V7PZU6"/>
<feature type="region of interest" description="Disordered" evidence="6">
    <location>
        <begin position="131"/>
        <end position="355"/>
    </location>
</feature>
<evidence type="ECO:0000259" key="7">
    <source>
        <dbReference type="PROSITE" id="PS50982"/>
    </source>
</evidence>
<sequence length="720" mass="77285">MADSGDRSPDMVERRSGKEAAAERPEWLPEGWTMETMKTTTTESGIEDDDDDGDDDVVCFVDPSTGSRFYSKDEVLQFIQVKNPLDPTNKEDDAAAQKVGTDAKPIREVGELTEITEGKLKGFVKEVKYRTSRGKLKKDTRPAAENEPESAGKETKRCLFPVETPASKARKIEIDDTPKGSLVPTSDQPSPQGAEQADSVNKASSNPEHLGKESYGKPPLGLKLTVDDAGFGGREFPKISEIETIPVAEGIAPSEEVPKNLKTLEQSQPRKRGRKPKRGSRKAKAAIEVNQTAQPKRRKTKAARDISIPRRTSERLAALRAKKVAHAGPAGQSSDEKFMVSNQPGANSSENFNPDSESILVSAKQKGLDIITGLEIPKKLESEKNLGKEASLEKPVIGVESPKKLKSEELLDKEAEEPLAKRAASEKTIADTGNPENLENKELMGKEAKGPFAKDAISEKLIKGVDIPGKLENQELLGKAAMVPPAKQTIVEMSIIGRPILEKLKSQGLVGEAAAVKPLAMEAASKQPIIGTGIPQDKLESKELLGLAAAVKPMVIKLAPAKLITGLGIPGDKLENKELLLKSKELPGKAAVKPLANKATPEKALTGIKVPGNLKSTELLGKEPIPGKQIEQSAPAADTPAQSLTSPFGHLWPDPCIEFAFKTLTGDIPLDASAAFADYFNHQGDTNKKVSLNSAASAQNNTKSTSDDKHVDQQGSSGKQ</sequence>
<feature type="compositionally biased region" description="Polar residues" evidence="6">
    <location>
        <begin position="340"/>
        <end position="355"/>
    </location>
</feature>
<evidence type="ECO:0000256" key="1">
    <source>
        <dbReference type="ARBA" id="ARBA00004123"/>
    </source>
</evidence>
<accession>A0A6V7PZU6</accession>
<evidence type="ECO:0000256" key="2">
    <source>
        <dbReference type="ARBA" id="ARBA00023015"/>
    </source>
</evidence>
<organism evidence="8">
    <name type="scientific">Ananas comosus var. bracteatus</name>
    <name type="common">red pineapple</name>
    <dbReference type="NCBI Taxonomy" id="296719"/>
    <lineage>
        <taxon>Eukaryota</taxon>
        <taxon>Viridiplantae</taxon>
        <taxon>Streptophyta</taxon>
        <taxon>Embryophyta</taxon>
        <taxon>Tracheophyta</taxon>
        <taxon>Spermatophyta</taxon>
        <taxon>Magnoliopsida</taxon>
        <taxon>Liliopsida</taxon>
        <taxon>Poales</taxon>
        <taxon>Bromeliaceae</taxon>
        <taxon>Bromelioideae</taxon>
        <taxon>Ananas</taxon>
    </lineage>
</organism>
<feature type="compositionally biased region" description="Basic and acidic residues" evidence="6">
    <location>
        <begin position="302"/>
        <end position="314"/>
    </location>
</feature>
<feature type="region of interest" description="Disordered" evidence="6">
    <location>
        <begin position="691"/>
        <end position="720"/>
    </location>
</feature>
<dbReference type="PROSITE" id="PS50982">
    <property type="entry name" value="MBD"/>
    <property type="match status" value="1"/>
</dbReference>
<gene>
    <name evidence="8" type="ORF">CB5_LOCUS19494</name>
</gene>
<name>A0A6V7PZU6_ANACO</name>
<feature type="region of interest" description="Disordered" evidence="6">
    <location>
        <begin position="1"/>
        <end position="55"/>
    </location>
</feature>
<keyword evidence="2" id="KW-0805">Transcription regulation</keyword>
<evidence type="ECO:0000256" key="3">
    <source>
        <dbReference type="ARBA" id="ARBA00023125"/>
    </source>
</evidence>
<dbReference type="EMBL" id="LR862153">
    <property type="protein sequence ID" value="CAD1836283.1"/>
    <property type="molecule type" value="Genomic_DNA"/>
</dbReference>
<evidence type="ECO:0000256" key="4">
    <source>
        <dbReference type="ARBA" id="ARBA00023163"/>
    </source>
</evidence>
<feature type="compositionally biased region" description="Basic residues" evidence="6">
    <location>
        <begin position="269"/>
        <end position="284"/>
    </location>
</feature>
<dbReference type="SUPFAM" id="SSF54171">
    <property type="entry name" value="DNA-binding domain"/>
    <property type="match status" value="1"/>
</dbReference>
<dbReference type="GO" id="GO:0005634">
    <property type="term" value="C:nucleus"/>
    <property type="evidence" value="ECO:0007669"/>
    <property type="project" value="UniProtKB-SubCell"/>
</dbReference>
<dbReference type="Gene3D" id="3.30.890.10">
    <property type="entry name" value="Methyl-cpg-binding Protein 2, Chain A"/>
    <property type="match status" value="1"/>
</dbReference>
<dbReference type="PANTHER" id="PTHR34067:SF20">
    <property type="entry name" value="OS08G0206700 PROTEIN"/>
    <property type="match status" value="1"/>
</dbReference>
<protein>
    <recommendedName>
        <fullName evidence="7">MBD domain-containing protein</fullName>
    </recommendedName>
</protein>